<evidence type="ECO:0000313" key="3">
    <source>
        <dbReference type="Proteomes" id="UP000263900"/>
    </source>
</evidence>
<protein>
    <submittedName>
        <fullName evidence="2">WGR domain-containing protein</fullName>
    </submittedName>
</protein>
<dbReference type="KEGG" id="pseg:D3H65_10955"/>
<accession>A0A3B7MS67</accession>
<dbReference type="PROSITE" id="PS51977">
    <property type="entry name" value="WGR"/>
    <property type="match status" value="1"/>
</dbReference>
<dbReference type="SUPFAM" id="SSF142921">
    <property type="entry name" value="WGR domain-like"/>
    <property type="match status" value="1"/>
</dbReference>
<dbReference type="Pfam" id="PF05406">
    <property type="entry name" value="WGR"/>
    <property type="match status" value="1"/>
</dbReference>
<dbReference type="RefSeq" id="WP_119050352.1">
    <property type="nucleotide sequence ID" value="NZ_CP032157.1"/>
</dbReference>
<sequence length="1115" mass="125572">MRLIKQTVLYFKEGNADKVYEIDLCDTGNDQYVVNFRYGRRGSTLKEGSKTPVPVSLQAAEKIFDAVAAEKMNKGYTSSESGQTPAPRASTFSLPAYTGPGTDWMSLPAGRTKSILKRLQQAAEGKTAPKRTPWKISRVIWKAGEYKIKEAVPFIIQLFGKGDTLHQYSCTWALVRCGHETGIETLQAIYKDHPSPLVSRIAGAGLMTMLSGTLLEQHGANYLRTLPAGVKAAIEANQATGLEDLLTDKITQQQSQYSWLESIYILSLDKRWIRPFVKRLLLQAPFHPNYFQHIRTIYKLAELLDDFEFTGMLACRLEREQEMFEHHVPVNSKDQKIYLPAVDEYINPRKELLKKNSRLAYSQKTRWYLHRRVRRRLAMLGNTENTDYVKLATGILIGYNRKLDFREAWAKHDSIWSGGRYTTVETHYPQNATAVLMHQLLSGDHPGLELEGGVLWRLRSEVETRFAAQRAATANNGGGGILKKLLGLFNKKKDTNTPLPAAVPAAVAPSGQSTANENGTPYLHLWNKLPQSFVQLLVDAEMDEVHEFAEGALTIHPSYSEIKEKLDTPVYKRLLLSPFPIPATFGYKLVTEKYATLLPPWELVIALLNSQHVPAREKGMEWTLSNQPAYFLQSDFIKDLLFVQHGEIRQWARNLIGQSHINSELRKAVAGKAIAEMMTATAIDENTEGRIHGAGDGLLALFGPELQEIPLTMIADLLLHRYPPVLLFGLKLLKANQRYVNPGTLSKSLLIGLLQHDYAPVREAGVSLLADIDISVLLKYQDEMIAACVSVYQNVRQGMAPVMARLAQQDKTVGDKAAALLMPYLLRKETSEGLHEDVSRLLCQELSGHLQNANKETALNLLYGNYAAAQNVGVVILEKYTHPDQLTMPQVIALGGHENLTVRSWSWQFYGQQSARIRYEKEVAIKLLESKWQDTRQFAMQYFREQFVAADWSPEILIALADSVKPDVEAFGRELITKFFDGEHGLQYLLQLSQHPSEKMQLFATNYLERFASDDVARIESLEFYFRSVLTRVNKGRIAKNRIYQFLLTEGRKSEEAAKTVCTILSDISATGAIGDKATCIDVLLQLRSLYEVETPLQVKPVETRMASNNINTLL</sequence>
<dbReference type="SUPFAM" id="SSF48371">
    <property type="entry name" value="ARM repeat"/>
    <property type="match status" value="1"/>
</dbReference>
<gene>
    <name evidence="2" type="ORF">D3H65_10955</name>
</gene>
<dbReference type="OrthoDB" id="435394at2"/>
<reference evidence="2 3" key="1">
    <citation type="submission" date="2018-09" db="EMBL/GenBank/DDBJ databases">
        <title>Genome sequencing of strain 6GH32-13.</title>
        <authorList>
            <person name="Weon H.-Y."/>
            <person name="Heo J."/>
            <person name="Kwon S.-W."/>
        </authorList>
    </citation>
    <scope>NUCLEOTIDE SEQUENCE [LARGE SCALE GENOMIC DNA]</scope>
    <source>
        <strain evidence="2 3">5GH32-13</strain>
    </source>
</reference>
<proteinExistence type="predicted"/>
<dbReference type="Gene3D" id="2.20.140.10">
    <property type="entry name" value="WGR domain"/>
    <property type="match status" value="1"/>
</dbReference>
<dbReference type="InterPro" id="IPR036930">
    <property type="entry name" value="WGR_dom_sf"/>
</dbReference>
<feature type="domain" description="WGR" evidence="1">
    <location>
        <begin position="1"/>
        <end position="90"/>
    </location>
</feature>
<dbReference type="AlphaFoldDB" id="A0A3B7MS67"/>
<keyword evidence="3" id="KW-1185">Reference proteome</keyword>
<organism evidence="2 3">
    <name type="scientific">Paraflavitalea soli</name>
    <dbReference type="NCBI Taxonomy" id="2315862"/>
    <lineage>
        <taxon>Bacteria</taxon>
        <taxon>Pseudomonadati</taxon>
        <taxon>Bacteroidota</taxon>
        <taxon>Chitinophagia</taxon>
        <taxon>Chitinophagales</taxon>
        <taxon>Chitinophagaceae</taxon>
        <taxon>Paraflavitalea</taxon>
    </lineage>
</organism>
<evidence type="ECO:0000259" key="1">
    <source>
        <dbReference type="PROSITE" id="PS51977"/>
    </source>
</evidence>
<dbReference type="InterPro" id="IPR016024">
    <property type="entry name" value="ARM-type_fold"/>
</dbReference>
<evidence type="ECO:0000313" key="2">
    <source>
        <dbReference type="EMBL" id="AXY74465.1"/>
    </source>
</evidence>
<dbReference type="SMART" id="SM00773">
    <property type="entry name" value="WGR"/>
    <property type="match status" value="1"/>
</dbReference>
<name>A0A3B7MS67_9BACT</name>
<dbReference type="Proteomes" id="UP000263900">
    <property type="component" value="Chromosome"/>
</dbReference>
<dbReference type="InterPro" id="IPR008893">
    <property type="entry name" value="WGR_domain"/>
</dbReference>
<dbReference type="CDD" id="cd07998">
    <property type="entry name" value="WGR_DNA_ligase"/>
    <property type="match status" value="1"/>
</dbReference>
<dbReference type="EMBL" id="CP032157">
    <property type="protein sequence ID" value="AXY74465.1"/>
    <property type="molecule type" value="Genomic_DNA"/>
</dbReference>